<evidence type="ECO:0000313" key="9">
    <source>
        <dbReference type="EMBL" id="CAE2263469.1"/>
    </source>
</evidence>
<dbReference type="GO" id="GO:0005524">
    <property type="term" value="F:ATP binding"/>
    <property type="evidence" value="ECO:0007669"/>
    <property type="project" value="UniProtKB-KW"/>
</dbReference>
<comment type="similarity">
    <text evidence="2 8">Belongs to the TCP-1 chaperonin family.</text>
</comment>
<dbReference type="NCBIfam" id="TIGR02346">
    <property type="entry name" value="chap_CCT_theta"/>
    <property type="match status" value="1"/>
</dbReference>
<keyword evidence="6 8" id="KW-0143">Chaperone</keyword>
<dbReference type="InterPro" id="IPR002423">
    <property type="entry name" value="Cpn60/GroEL/TCP-1"/>
</dbReference>
<accession>A0A7S4JHA9</accession>
<evidence type="ECO:0000256" key="2">
    <source>
        <dbReference type="ARBA" id="ARBA00008020"/>
    </source>
</evidence>
<evidence type="ECO:0000256" key="7">
    <source>
        <dbReference type="ARBA" id="ARBA00029602"/>
    </source>
</evidence>
<dbReference type="InterPro" id="IPR027413">
    <property type="entry name" value="GROEL-like_equatorial_sf"/>
</dbReference>
<dbReference type="GO" id="GO:0140662">
    <property type="term" value="F:ATP-dependent protein folding chaperone"/>
    <property type="evidence" value="ECO:0007669"/>
    <property type="project" value="InterPro"/>
</dbReference>
<dbReference type="InterPro" id="IPR027410">
    <property type="entry name" value="TCP-1-like_intermed_sf"/>
</dbReference>
<proteinExistence type="inferred from homology"/>
<dbReference type="Gene3D" id="3.30.260.10">
    <property type="entry name" value="TCP-1-like chaperonin intermediate domain"/>
    <property type="match status" value="1"/>
</dbReference>
<dbReference type="CDD" id="cd03341">
    <property type="entry name" value="TCP1_theta"/>
    <property type="match status" value="1"/>
</dbReference>
<dbReference type="InterPro" id="IPR002194">
    <property type="entry name" value="Chaperonin_TCP-1_CS"/>
</dbReference>
<evidence type="ECO:0000256" key="6">
    <source>
        <dbReference type="ARBA" id="ARBA00023186"/>
    </source>
</evidence>
<dbReference type="GO" id="GO:0005737">
    <property type="term" value="C:cytoplasm"/>
    <property type="evidence" value="ECO:0007669"/>
    <property type="project" value="UniProtKB-SubCell"/>
</dbReference>
<dbReference type="AlphaFoldDB" id="A0A7S4JHA9"/>
<name>A0A7S4JHA9_GUITH</name>
<evidence type="ECO:0000256" key="1">
    <source>
        <dbReference type="ARBA" id="ARBA00004496"/>
    </source>
</evidence>
<gene>
    <name evidence="9" type="ORF">GTHE00462_LOCUS5683</name>
</gene>
<dbReference type="FunFam" id="3.50.7.10:FF:000008">
    <property type="entry name" value="T-complex protein 1 subunit theta"/>
    <property type="match status" value="1"/>
</dbReference>
<evidence type="ECO:0000256" key="8">
    <source>
        <dbReference type="RuleBase" id="RU004187"/>
    </source>
</evidence>
<dbReference type="PROSITE" id="PS00751">
    <property type="entry name" value="TCP1_2"/>
    <property type="match status" value="1"/>
</dbReference>
<dbReference type="PANTHER" id="PTHR11353">
    <property type="entry name" value="CHAPERONIN"/>
    <property type="match status" value="1"/>
</dbReference>
<keyword evidence="3" id="KW-0963">Cytoplasm</keyword>
<keyword evidence="4 8" id="KW-0547">Nucleotide-binding</keyword>
<dbReference type="EMBL" id="HBKN01007091">
    <property type="protein sequence ID" value="CAE2263469.1"/>
    <property type="molecule type" value="Transcribed_RNA"/>
</dbReference>
<dbReference type="PRINTS" id="PR00304">
    <property type="entry name" value="TCOMPLEXTCP1"/>
</dbReference>
<evidence type="ECO:0000256" key="4">
    <source>
        <dbReference type="ARBA" id="ARBA00022741"/>
    </source>
</evidence>
<dbReference type="Gene3D" id="3.50.7.10">
    <property type="entry name" value="GroEL"/>
    <property type="match status" value="1"/>
</dbReference>
<dbReference type="GO" id="GO:0016887">
    <property type="term" value="F:ATP hydrolysis activity"/>
    <property type="evidence" value="ECO:0007669"/>
    <property type="project" value="InterPro"/>
</dbReference>
<comment type="subcellular location">
    <subcellularLocation>
        <location evidence="1">Cytoplasm</location>
    </subcellularLocation>
</comment>
<protein>
    <recommendedName>
        <fullName evidence="7">CCT-theta</fullName>
    </recommendedName>
</protein>
<dbReference type="InterPro" id="IPR027409">
    <property type="entry name" value="GroEL-like_apical_dom_sf"/>
</dbReference>
<dbReference type="GO" id="GO:0051082">
    <property type="term" value="F:unfolded protein binding"/>
    <property type="evidence" value="ECO:0007669"/>
    <property type="project" value="InterPro"/>
</dbReference>
<reference evidence="9" key="1">
    <citation type="submission" date="2021-01" db="EMBL/GenBank/DDBJ databases">
        <authorList>
            <person name="Corre E."/>
            <person name="Pelletier E."/>
            <person name="Niang G."/>
            <person name="Scheremetjew M."/>
            <person name="Finn R."/>
            <person name="Kale V."/>
            <person name="Holt S."/>
            <person name="Cochrane G."/>
            <person name="Meng A."/>
            <person name="Brown T."/>
            <person name="Cohen L."/>
        </authorList>
    </citation>
    <scope>NUCLEOTIDE SEQUENCE</scope>
    <source>
        <strain evidence="9">CCMP 2712</strain>
    </source>
</reference>
<organism evidence="9">
    <name type="scientific">Guillardia theta</name>
    <name type="common">Cryptophyte</name>
    <name type="synonym">Cryptomonas phi</name>
    <dbReference type="NCBI Taxonomy" id="55529"/>
    <lineage>
        <taxon>Eukaryota</taxon>
        <taxon>Cryptophyceae</taxon>
        <taxon>Pyrenomonadales</taxon>
        <taxon>Geminigeraceae</taxon>
        <taxon>Guillardia</taxon>
    </lineage>
</organism>
<keyword evidence="5 8" id="KW-0067">ATP-binding</keyword>
<dbReference type="InterPro" id="IPR017998">
    <property type="entry name" value="Chaperone_TCP-1"/>
</dbReference>
<dbReference type="InterPro" id="IPR012721">
    <property type="entry name" value="Chap_CCT_theta"/>
</dbReference>
<sequence length="553" mass="59371">MPLGPMEVGGKMTTMLGGTGGIALTELLKDGHKHFQGIDEAVAKNIEACKKLSTITRTSIGPNGMNKMVVNHLGKLFVTNDAATIVKEMEVIHPAAKLVALASQTQKEEIGDTTNLVVVLAGTLLEGAEALLRQGLPIADIIAGYTKAYRACLTHIDSLSVKSIENIRSEEEVSNALRATVCSKQNGLEDFLCPLIAKACVQIVPKEASQFNVDNVRVAKIQGMSVYDSFLVKGFVLTRDSEGTIKHVTDAKIVVFGTEVDLSATETKGNVLIKNAEELMNYSKSEEEAIEKIVQEIAATGVNVLVAQSTISEMSLHFLERAKIMVIKCPSKFEIARLCKLSGATSLARFGAPLPEEIGKADRVSVDELGGQPCTTFVRDSLEQTKVSTIILRASTSNHLDDLSRAIDNGVNIYKQMTKDSRFVAGGGACELRMAAHLKEMGGKTPGLEQYAIKKYAEALETIPRTLAENAGQDTTSTISNLYADHTAGKLNHGINIDSPGTRDMLEASILDHLVSKKEAMRLASEAAITVLRVDTIIMARQSGGPDPNRAPG</sequence>
<dbReference type="Pfam" id="PF00118">
    <property type="entry name" value="Cpn60_TCP1"/>
    <property type="match status" value="1"/>
</dbReference>
<dbReference type="SUPFAM" id="SSF52029">
    <property type="entry name" value="GroEL apical domain-like"/>
    <property type="match status" value="1"/>
</dbReference>
<dbReference type="Gene3D" id="1.10.560.10">
    <property type="entry name" value="GroEL-like equatorial domain"/>
    <property type="match status" value="1"/>
</dbReference>
<evidence type="ECO:0000256" key="3">
    <source>
        <dbReference type="ARBA" id="ARBA00022490"/>
    </source>
</evidence>
<evidence type="ECO:0000256" key="5">
    <source>
        <dbReference type="ARBA" id="ARBA00022840"/>
    </source>
</evidence>
<dbReference type="SUPFAM" id="SSF48592">
    <property type="entry name" value="GroEL equatorial domain-like"/>
    <property type="match status" value="1"/>
</dbReference>
<dbReference type="SUPFAM" id="SSF54849">
    <property type="entry name" value="GroEL-intermediate domain like"/>
    <property type="match status" value="1"/>
</dbReference>